<feature type="compositionally biased region" description="Low complexity" evidence="4">
    <location>
        <begin position="887"/>
        <end position="911"/>
    </location>
</feature>
<dbReference type="PROSITE" id="PS00107">
    <property type="entry name" value="PROTEIN_KINASE_ATP"/>
    <property type="match status" value="1"/>
</dbReference>
<feature type="compositionally biased region" description="Low complexity" evidence="4">
    <location>
        <begin position="802"/>
        <end position="816"/>
    </location>
</feature>
<feature type="compositionally biased region" description="Basic and acidic residues" evidence="4">
    <location>
        <begin position="876"/>
        <end position="886"/>
    </location>
</feature>
<dbReference type="Pfam" id="PF07714">
    <property type="entry name" value="PK_Tyr_Ser-Thr"/>
    <property type="match status" value="1"/>
</dbReference>
<feature type="compositionally biased region" description="Basic and acidic residues" evidence="4">
    <location>
        <begin position="17"/>
        <end position="28"/>
    </location>
</feature>
<organism evidence="6 7">
    <name type="scientific">Coccomyxa subellipsoidea</name>
    <dbReference type="NCBI Taxonomy" id="248742"/>
    <lineage>
        <taxon>Eukaryota</taxon>
        <taxon>Viridiplantae</taxon>
        <taxon>Chlorophyta</taxon>
        <taxon>core chlorophytes</taxon>
        <taxon>Trebouxiophyceae</taxon>
        <taxon>Trebouxiophyceae incertae sedis</taxon>
        <taxon>Coccomyxaceae</taxon>
        <taxon>Coccomyxa</taxon>
    </lineage>
</organism>
<feature type="compositionally biased region" description="Basic and acidic residues" evidence="4">
    <location>
        <begin position="1166"/>
        <end position="1190"/>
    </location>
</feature>
<feature type="region of interest" description="Disordered" evidence="4">
    <location>
        <begin position="1014"/>
        <end position="1245"/>
    </location>
</feature>
<evidence type="ECO:0000256" key="2">
    <source>
        <dbReference type="ARBA" id="ARBA00022840"/>
    </source>
</evidence>
<feature type="domain" description="Protein kinase" evidence="5">
    <location>
        <begin position="1393"/>
        <end position="1736"/>
    </location>
</feature>
<dbReference type="InterPro" id="IPR000719">
    <property type="entry name" value="Prot_kinase_dom"/>
</dbReference>
<feature type="compositionally biased region" description="Polar residues" evidence="4">
    <location>
        <begin position="850"/>
        <end position="863"/>
    </location>
</feature>
<feature type="compositionally biased region" description="Low complexity" evidence="4">
    <location>
        <begin position="1049"/>
        <end position="1066"/>
    </location>
</feature>
<feature type="region of interest" description="Disordered" evidence="4">
    <location>
        <begin position="677"/>
        <end position="951"/>
    </location>
</feature>
<dbReference type="InterPro" id="IPR051681">
    <property type="entry name" value="Ser/Thr_Kinases-Pseudokinases"/>
</dbReference>
<feature type="compositionally biased region" description="Polar residues" evidence="4">
    <location>
        <begin position="929"/>
        <end position="941"/>
    </location>
</feature>
<comment type="caution">
    <text evidence="6">The sequence shown here is derived from an EMBL/GenBank/DDBJ whole genome shotgun (WGS) entry which is preliminary data.</text>
</comment>
<feature type="binding site" evidence="3">
    <location>
        <position position="1420"/>
    </location>
    <ligand>
        <name>ATP</name>
        <dbReference type="ChEBI" id="CHEBI:30616"/>
    </ligand>
</feature>
<dbReference type="SUPFAM" id="SSF56112">
    <property type="entry name" value="Protein kinase-like (PK-like)"/>
    <property type="match status" value="1"/>
</dbReference>
<feature type="region of interest" description="Disordered" evidence="4">
    <location>
        <begin position="557"/>
        <end position="582"/>
    </location>
</feature>
<dbReference type="PROSITE" id="PS50011">
    <property type="entry name" value="PROTEIN_KINASE_DOM"/>
    <property type="match status" value="1"/>
</dbReference>
<name>A0ABR2YVX4_9CHLO</name>
<dbReference type="EMBL" id="JALJOT010000004">
    <property type="protein sequence ID" value="KAK9915948.1"/>
    <property type="molecule type" value="Genomic_DNA"/>
</dbReference>
<keyword evidence="1 3" id="KW-0547">Nucleotide-binding</keyword>
<dbReference type="Proteomes" id="UP001491310">
    <property type="component" value="Unassembled WGS sequence"/>
</dbReference>
<sequence>MLSTRDTLLASSDEEVDMRAMDLHERMGTPRTRRTRQQGPGGRHGRIPSREPPGGRSGKRRSRHTSKAERQKGRLEARAFKELDTTLQVLGIDGMTKLPQLRVTRSPHAPALAEYPPSWTPHRSASGAWSPHRSSSGVLSPRMGRTTSEAGASDVSLDSRESQLDRARSRRGSLPPLHPAPMGQPLTLISHRQSSSGASAAYRASGSLEVMEQRALARLQSERREWHADLDHLLEGDFAREDLDLAIHLARTKASDLKEQLRWWLNPPEPTWQSREQRLDWLGHSLEEARDIARSLQQQGALIGDPSHVATYIFIVKDIMMEFRSVSCVIGDAVSSGLRTMKAGDAETKRAFKCAHRCVDLIYELTKRLRGLERMLPEDGAAAAMAELGSCAAEVALASMEAATKLQDMLLNSSTFGLGAGDGGVVYGHELQDQARMLQSVWIACGLLVNAVADHWSEKRSLLYCEWCKLYLRAAAAADAMQGSLRRASTEEMSELDCMETPSASSGVWGSTRCFDSPKGSTVTDEDLQAQAWLPSCLTSMLAEAEKAAEATLSWEGGADYEGGGTPDEGGSPTGPPGGEGAANALVDALSGAMYDVAHTGAKRVAQLCQVPTGLACWALELLEEQACTAVVFVRDLDRGILGRGAHGLEHYEKLRRGTDLLVNGILRVRRLLKQKRAADADGAEPLPPLPPLSRYESTSSLASDLTSLSTSISGPNSRPLGTGASTPRYTSPAPTPIRPEPVGPRPHQTQTSPPVLGHAEVPHPRTPPQAQPPAFSTLPHMRSSPPPPNPGLGAARPPPATVVQRPAAARTTTAIPIPPPRQQQLQQQASALPAHSVWGRAASSRRPGSETTSAVSDDGSTPSADESAAAAAAEAADRRRLERFAAGEPAGRGTTTAGSSRSSSPATDSSLRVASRSPSFVFVPPANAGQQVAGSPQQFPQMPRATVAARPAATAPAEVLPPAKPVAAPKPSPVAQHASFRGWAKLFSAPEPAPASSPTTPEDIVAAKFLEATTQKPKPAPAAAAPATPFLAPGTASPLASPFLAPGTAAPPESPFTAAAFAAPEESPPSRVISMPLPPASPFDTPTLQAASTSDSTFQSAPEEPSSLGSPQAPSSREQTSPGSSAQPASGDASAGHARTDHDRHKQQRPSSSGGWKAKFRRGGRREEPGREEAAAAAAKEDAEAEKEKHGRKGSRHSGRHRSSRGSLKELFRGPSSCQETCGNVKEEAEALPEEEAQPQEVAVVTQPRGVLARFKDAFTSGSHTVGPLGPFDSAAAAAARQMGRGIRHVTRPVQGAAQQLVLSRDTREDEAWGKAPAAAAEATQREDKRSGRRKSRHRDRGRPGRGDRGRGRGPTQEGQPPTVAALAKQNGLMMPWEGDPFWQIDWAELQPTLVKKLGNGSFGQVYEAYLHSAPMAVKVIKMDSDEDNLKLKLIRFKEEVDLQRRLSLHPNIVRFLGASFSFSRDGLPAPGSAFDGALCQQSIYLAIVMELCRFGSLYKVIEYARRVSYLPAEVRSGRVPPRNQDEVKLKACPGWKLFNSWTTRLEMAKQAAAGLAYMHSQNVVHRDLTSYNLLVTDKWECKLADFNLSRAIKETQIPHSGQINSPEWSAPERLSGQAYGKAADVFSYGVVLWEIVTLMIPWRHDDKNLGGTNGPAVATARGGGGGDQHFRDPTLYVINCVPKGDRLDLPAAQEIEPLLPELPKVLDLVQQCWAQDPAQRPQMIDVTRQLEALLAAVRERIRTDKARK</sequence>
<keyword evidence="7" id="KW-1185">Reference proteome</keyword>
<feature type="compositionally biased region" description="Low complexity" evidence="4">
    <location>
        <begin position="773"/>
        <end position="784"/>
    </location>
</feature>
<dbReference type="InterPro" id="IPR001245">
    <property type="entry name" value="Ser-Thr/Tyr_kinase_cat_dom"/>
</dbReference>
<evidence type="ECO:0000256" key="3">
    <source>
        <dbReference type="PROSITE-ProRule" id="PRU10141"/>
    </source>
</evidence>
<protein>
    <recommendedName>
        <fullName evidence="5">Protein kinase domain-containing protein</fullName>
    </recommendedName>
</protein>
<feature type="compositionally biased region" description="Low complexity" evidence="4">
    <location>
        <begin position="698"/>
        <end position="714"/>
    </location>
</feature>
<feature type="compositionally biased region" description="Basic and acidic residues" evidence="4">
    <location>
        <begin position="157"/>
        <end position="167"/>
    </location>
</feature>
<dbReference type="PROSITE" id="PS00109">
    <property type="entry name" value="PROTEIN_KINASE_TYR"/>
    <property type="match status" value="1"/>
</dbReference>
<dbReference type="Gene3D" id="1.10.510.10">
    <property type="entry name" value="Transferase(Phosphotransferase) domain 1"/>
    <property type="match status" value="1"/>
</dbReference>
<feature type="compositionally biased region" description="Basic residues" evidence="4">
    <location>
        <begin position="1332"/>
        <end position="1342"/>
    </location>
</feature>
<feature type="region of interest" description="Disordered" evidence="4">
    <location>
        <begin position="1"/>
        <end position="79"/>
    </location>
</feature>
<feature type="compositionally biased region" description="Pro residues" evidence="4">
    <location>
        <begin position="734"/>
        <end position="745"/>
    </location>
</feature>
<evidence type="ECO:0000256" key="1">
    <source>
        <dbReference type="ARBA" id="ARBA00022741"/>
    </source>
</evidence>
<gene>
    <name evidence="6" type="ORF">WJX75_006349</name>
</gene>
<feature type="compositionally biased region" description="Low complexity" evidence="4">
    <location>
        <begin position="823"/>
        <end position="835"/>
    </location>
</feature>
<evidence type="ECO:0000256" key="4">
    <source>
        <dbReference type="SAM" id="MobiDB-lite"/>
    </source>
</evidence>
<reference evidence="6 7" key="1">
    <citation type="journal article" date="2024" name="Nat. Commun.">
        <title>Phylogenomics reveals the evolutionary origins of lichenization in chlorophyte algae.</title>
        <authorList>
            <person name="Puginier C."/>
            <person name="Libourel C."/>
            <person name="Otte J."/>
            <person name="Skaloud P."/>
            <person name="Haon M."/>
            <person name="Grisel S."/>
            <person name="Petersen M."/>
            <person name="Berrin J.G."/>
            <person name="Delaux P.M."/>
            <person name="Dal Grande F."/>
            <person name="Keller J."/>
        </authorList>
    </citation>
    <scope>NUCLEOTIDE SEQUENCE [LARGE SCALE GENOMIC DNA]</scope>
    <source>
        <strain evidence="6 7">SAG 216-7</strain>
    </source>
</reference>
<dbReference type="Gene3D" id="3.30.200.20">
    <property type="entry name" value="Phosphorylase Kinase, domain 1"/>
    <property type="match status" value="1"/>
</dbReference>
<feature type="compositionally biased region" description="Pro residues" evidence="4">
    <location>
        <begin position="785"/>
        <end position="801"/>
    </location>
</feature>
<dbReference type="PANTHER" id="PTHR44329">
    <property type="entry name" value="SERINE/THREONINE-PROTEIN KINASE TNNI3K-RELATED"/>
    <property type="match status" value="1"/>
</dbReference>
<feature type="compositionally biased region" description="Basic and acidic residues" evidence="4">
    <location>
        <begin position="66"/>
        <end position="79"/>
    </location>
</feature>
<feature type="compositionally biased region" description="Basic residues" evidence="4">
    <location>
        <begin position="1191"/>
        <end position="1205"/>
    </location>
</feature>
<evidence type="ECO:0000313" key="7">
    <source>
        <dbReference type="Proteomes" id="UP001491310"/>
    </source>
</evidence>
<dbReference type="InterPro" id="IPR017441">
    <property type="entry name" value="Protein_kinase_ATP_BS"/>
</dbReference>
<dbReference type="InterPro" id="IPR011009">
    <property type="entry name" value="Kinase-like_dom_sf"/>
</dbReference>
<dbReference type="InterPro" id="IPR008266">
    <property type="entry name" value="Tyr_kinase_AS"/>
</dbReference>
<evidence type="ECO:0000313" key="6">
    <source>
        <dbReference type="EMBL" id="KAK9915948.1"/>
    </source>
</evidence>
<feature type="compositionally biased region" description="Low complexity" evidence="4">
    <location>
        <begin position="864"/>
        <end position="875"/>
    </location>
</feature>
<evidence type="ECO:0000259" key="5">
    <source>
        <dbReference type="PROSITE" id="PS50011"/>
    </source>
</evidence>
<feature type="compositionally biased region" description="Polar residues" evidence="4">
    <location>
        <begin position="1085"/>
        <end position="1101"/>
    </location>
</feature>
<feature type="compositionally biased region" description="Polar residues" evidence="4">
    <location>
        <begin position="1108"/>
        <end position="1129"/>
    </location>
</feature>
<feature type="compositionally biased region" description="Low complexity" evidence="4">
    <location>
        <begin position="1014"/>
        <end position="1037"/>
    </location>
</feature>
<keyword evidence="2 3" id="KW-0067">ATP-binding</keyword>
<feature type="compositionally biased region" description="Basic and acidic residues" evidence="4">
    <location>
        <begin position="1343"/>
        <end position="1352"/>
    </location>
</feature>
<feature type="region of interest" description="Disordered" evidence="4">
    <location>
        <begin position="1309"/>
        <end position="1364"/>
    </location>
</feature>
<feature type="compositionally biased region" description="Polar residues" evidence="4">
    <location>
        <begin position="1"/>
        <end position="10"/>
    </location>
</feature>
<accession>A0ABR2YVX4</accession>
<feature type="region of interest" description="Disordered" evidence="4">
    <location>
        <begin position="112"/>
        <end position="187"/>
    </location>
</feature>
<feature type="compositionally biased region" description="Low complexity" evidence="4">
    <location>
        <begin position="1315"/>
        <end position="1324"/>
    </location>
</feature>
<proteinExistence type="predicted"/>
<dbReference type="PANTHER" id="PTHR44329:SF298">
    <property type="entry name" value="MIXED LINEAGE KINASE DOMAIN-LIKE PROTEIN"/>
    <property type="match status" value="1"/>
</dbReference>